<comment type="caution">
    <text evidence="1">The sequence shown here is derived from an EMBL/GenBank/DDBJ whole genome shotgun (WGS) entry which is preliminary data.</text>
</comment>
<sequence>MTQRQLDDRLMDVDKAMRGLRESMRGIPIRFAGFKKDHDHVARSIANATVLLEGAKPMFSNHPVKARRH</sequence>
<dbReference type="Proteomes" id="UP000715441">
    <property type="component" value="Unassembled WGS sequence"/>
</dbReference>
<evidence type="ECO:0000313" key="2">
    <source>
        <dbReference type="Proteomes" id="UP000715441"/>
    </source>
</evidence>
<accession>A0ABX1J4T4</accession>
<name>A0ABX1J4T4_9PSEU</name>
<gene>
    <name evidence="1" type="ORF">HFP15_10530</name>
</gene>
<protein>
    <submittedName>
        <fullName evidence="1">Uncharacterized protein</fullName>
    </submittedName>
</protein>
<reference evidence="1 2" key="1">
    <citation type="submission" date="2020-04" db="EMBL/GenBank/DDBJ databases">
        <title>Novel species.</title>
        <authorList>
            <person name="Teo W.F.A."/>
            <person name="Lipun K."/>
            <person name="Srisuk N."/>
            <person name="Duangmal K."/>
        </authorList>
    </citation>
    <scope>NUCLEOTIDE SEQUENCE [LARGE SCALE GENOMIC DNA]</scope>
    <source>
        <strain evidence="1 2">K13G38</strain>
    </source>
</reference>
<evidence type="ECO:0000313" key="1">
    <source>
        <dbReference type="EMBL" id="NKQ53317.1"/>
    </source>
</evidence>
<dbReference type="EMBL" id="JAAXLS010000005">
    <property type="protein sequence ID" value="NKQ53317.1"/>
    <property type="molecule type" value="Genomic_DNA"/>
</dbReference>
<keyword evidence="2" id="KW-1185">Reference proteome</keyword>
<proteinExistence type="predicted"/>
<organism evidence="1 2">
    <name type="scientific">Amycolatopsis acididurans</name>
    <dbReference type="NCBI Taxonomy" id="2724524"/>
    <lineage>
        <taxon>Bacteria</taxon>
        <taxon>Bacillati</taxon>
        <taxon>Actinomycetota</taxon>
        <taxon>Actinomycetes</taxon>
        <taxon>Pseudonocardiales</taxon>
        <taxon>Pseudonocardiaceae</taxon>
        <taxon>Amycolatopsis</taxon>
    </lineage>
</organism>